<reference evidence="9 10" key="1">
    <citation type="submission" date="2024-07" db="EMBL/GenBank/DDBJ databases">
        <title>Marimonas sp.nov., isolated from tidal-flat sediment.</title>
        <authorList>
            <person name="Jayan J.N."/>
            <person name="Lee S.S."/>
        </authorList>
    </citation>
    <scope>NUCLEOTIDE SEQUENCE [LARGE SCALE GENOMIC DNA]</scope>
    <source>
        <strain evidence="9 10">MJW-29</strain>
    </source>
</reference>
<feature type="transmembrane region" description="Helical" evidence="7">
    <location>
        <begin position="112"/>
        <end position="132"/>
    </location>
</feature>
<evidence type="ECO:0000256" key="5">
    <source>
        <dbReference type="ARBA" id="ARBA00022989"/>
    </source>
</evidence>
<keyword evidence="6 7" id="KW-0472">Membrane</keyword>
<protein>
    <submittedName>
        <fullName evidence="9">ABC transporter permease</fullName>
    </submittedName>
</protein>
<dbReference type="InterPro" id="IPR050366">
    <property type="entry name" value="BP-dependent_transpt_permease"/>
</dbReference>
<feature type="transmembrane region" description="Helical" evidence="7">
    <location>
        <begin position="138"/>
        <end position="155"/>
    </location>
</feature>
<feature type="transmembrane region" description="Helical" evidence="7">
    <location>
        <begin position="12"/>
        <end position="33"/>
    </location>
</feature>
<comment type="caution">
    <text evidence="9">The sequence shown here is derived from an EMBL/GenBank/DDBJ whole genome shotgun (WGS) entry which is preliminary data.</text>
</comment>
<evidence type="ECO:0000313" key="9">
    <source>
        <dbReference type="EMBL" id="MEW9920100.1"/>
    </source>
</evidence>
<organism evidence="9 10">
    <name type="scientific">Sulfitobacter sediminis</name>
    <dbReference type="NCBI Taxonomy" id="3234186"/>
    <lineage>
        <taxon>Bacteria</taxon>
        <taxon>Pseudomonadati</taxon>
        <taxon>Pseudomonadota</taxon>
        <taxon>Alphaproteobacteria</taxon>
        <taxon>Rhodobacterales</taxon>
        <taxon>Roseobacteraceae</taxon>
        <taxon>Sulfitobacter</taxon>
    </lineage>
</organism>
<dbReference type="CDD" id="cd06261">
    <property type="entry name" value="TM_PBP2"/>
    <property type="match status" value="1"/>
</dbReference>
<feature type="transmembrane region" description="Helical" evidence="7">
    <location>
        <begin position="186"/>
        <end position="208"/>
    </location>
</feature>
<evidence type="ECO:0000256" key="7">
    <source>
        <dbReference type="RuleBase" id="RU363032"/>
    </source>
</evidence>
<gene>
    <name evidence="9" type="ORF">AB2B41_10825</name>
</gene>
<evidence type="ECO:0000259" key="8">
    <source>
        <dbReference type="PROSITE" id="PS50928"/>
    </source>
</evidence>
<dbReference type="SUPFAM" id="SSF161098">
    <property type="entry name" value="MetI-like"/>
    <property type="match status" value="1"/>
</dbReference>
<feature type="transmembrane region" description="Helical" evidence="7">
    <location>
        <begin position="242"/>
        <end position="262"/>
    </location>
</feature>
<keyword evidence="10" id="KW-1185">Reference proteome</keyword>
<evidence type="ECO:0000256" key="2">
    <source>
        <dbReference type="ARBA" id="ARBA00022448"/>
    </source>
</evidence>
<comment type="similarity">
    <text evidence="7">Belongs to the binding-protein-dependent transport system permease family.</text>
</comment>
<dbReference type="RefSeq" id="WP_367877806.1">
    <property type="nucleotide sequence ID" value="NZ_JBFNXX010000007.1"/>
</dbReference>
<evidence type="ECO:0000256" key="4">
    <source>
        <dbReference type="ARBA" id="ARBA00022692"/>
    </source>
</evidence>
<evidence type="ECO:0000256" key="3">
    <source>
        <dbReference type="ARBA" id="ARBA00022475"/>
    </source>
</evidence>
<dbReference type="Gene3D" id="1.10.3720.10">
    <property type="entry name" value="MetI-like"/>
    <property type="match status" value="1"/>
</dbReference>
<keyword evidence="2 7" id="KW-0813">Transport</keyword>
<dbReference type="Proteomes" id="UP001556098">
    <property type="component" value="Unassembled WGS sequence"/>
</dbReference>
<dbReference type="EMBL" id="JBFNXX010000007">
    <property type="protein sequence ID" value="MEW9920100.1"/>
    <property type="molecule type" value="Genomic_DNA"/>
</dbReference>
<keyword evidence="4 7" id="KW-0812">Transmembrane</keyword>
<evidence type="ECO:0000256" key="1">
    <source>
        <dbReference type="ARBA" id="ARBA00004651"/>
    </source>
</evidence>
<evidence type="ECO:0000313" key="10">
    <source>
        <dbReference type="Proteomes" id="UP001556098"/>
    </source>
</evidence>
<keyword evidence="3" id="KW-1003">Cell membrane</keyword>
<accession>A0ABV3RM99</accession>
<keyword evidence="5 7" id="KW-1133">Transmembrane helix</keyword>
<feature type="transmembrane region" description="Helical" evidence="7">
    <location>
        <begin position="77"/>
        <end position="100"/>
    </location>
</feature>
<comment type="subcellular location">
    <subcellularLocation>
        <location evidence="1 7">Cell membrane</location>
        <topology evidence="1 7">Multi-pass membrane protein</topology>
    </subcellularLocation>
</comment>
<dbReference type="InterPro" id="IPR035906">
    <property type="entry name" value="MetI-like_sf"/>
</dbReference>
<proteinExistence type="inferred from homology"/>
<dbReference type="PROSITE" id="PS50928">
    <property type="entry name" value="ABC_TM1"/>
    <property type="match status" value="1"/>
</dbReference>
<evidence type="ECO:0000256" key="6">
    <source>
        <dbReference type="ARBA" id="ARBA00023136"/>
    </source>
</evidence>
<feature type="domain" description="ABC transmembrane type-1" evidence="8">
    <location>
        <begin position="73"/>
        <end position="262"/>
    </location>
</feature>
<sequence length="277" mass="29208">MKLPAAFRSSKGIIGALIVLTVIAVAVLAPLLIPPDFATKMDIRARLSPPTWAHPLGTDQLGRDLMYRVLLGAQTSIYIATAAVLMSIVIGLPLGLISGYVGKTTDNVLMRLVDTLLSFPALLLALTISAVLGPNLQNTIIAIGIAFTPFLARIIRGEALRVAQMPYVEAARTAGNSDFRLITLHILPNIMPAVIVQATISLAFAILAEAGLSFLGLGTQPPDASWGLMIQASRDYLDRAPWTALVPGAAVAITVLGLNMFGDALRDALDPRARGGA</sequence>
<dbReference type="PANTHER" id="PTHR43386:SF25">
    <property type="entry name" value="PEPTIDE ABC TRANSPORTER PERMEASE PROTEIN"/>
    <property type="match status" value="1"/>
</dbReference>
<dbReference type="InterPro" id="IPR000515">
    <property type="entry name" value="MetI-like"/>
</dbReference>
<dbReference type="PANTHER" id="PTHR43386">
    <property type="entry name" value="OLIGOPEPTIDE TRANSPORT SYSTEM PERMEASE PROTEIN APPC"/>
    <property type="match status" value="1"/>
</dbReference>
<dbReference type="Pfam" id="PF00528">
    <property type="entry name" value="BPD_transp_1"/>
    <property type="match status" value="1"/>
</dbReference>
<name>A0ABV3RM99_9RHOB</name>